<dbReference type="EMBL" id="AUPC02000406">
    <property type="protein sequence ID" value="POG60171.1"/>
    <property type="molecule type" value="Genomic_DNA"/>
</dbReference>
<feature type="compositionally biased region" description="Acidic residues" evidence="1">
    <location>
        <begin position="486"/>
        <end position="496"/>
    </location>
</feature>
<proteinExistence type="predicted"/>
<keyword evidence="3" id="KW-1185">Reference proteome</keyword>
<gene>
    <name evidence="2" type="ORF">GLOIN_2v1884509</name>
</gene>
<dbReference type="Proteomes" id="UP000018888">
    <property type="component" value="Unassembled WGS sequence"/>
</dbReference>
<dbReference type="Gene3D" id="1.10.510.10">
    <property type="entry name" value="Transferase(Phosphotransferase) domain 1"/>
    <property type="match status" value="1"/>
</dbReference>
<dbReference type="InterPro" id="IPR011009">
    <property type="entry name" value="Kinase-like_dom_sf"/>
</dbReference>
<reference evidence="2 3" key="2">
    <citation type="journal article" date="2018" name="New Phytol.">
        <title>High intraspecific genome diversity in the model arbuscular mycorrhizal symbiont Rhizophagus irregularis.</title>
        <authorList>
            <person name="Chen E.C.H."/>
            <person name="Morin E."/>
            <person name="Beaudet D."/>
            <person name="Noel J."/>
            <person name="Yildirir G."/>
            <person name="Ndikumana S."/>
            <person name="Charron P."/>
            <person name="St-Onge C."/>
            <person name="Giorgi J."/>
            <person name="Kruger M."/>
            <person name="Marton T."/>
            <person name="Ropars J."/>
            <person name="Grigoriev I.V."/>
            <person name="Hainaut M."/>
            <person name="Henrissat B."/>
            <person name="Roux C."/>
            <person name="Martin F."/>
            <person name="Corradi N."/>
        </authorList>
    </citation>
    <scope>NUCLEOTIDE SEQUENCE [LARGE SCALE GENOMIC DNA]</scope>
    <source>
        <strain evidence="2 3">DAOM 197198</strain>
    </source>
</reference>
<dbReference type="SUPFAM" id="SSF56112">
    <property type="entry name" value="Protein kinase-like (PK-like)"/>
    <property type="match status" value="1"/>
</dbReference>
<dbReference type="InterPro" id="IPR000719">
    <property type="entry name" value="Prot_kinase_dom"/>
</dbReference>
<dbReference type="SMR" id="A0A2H5R2S0"/>
<dbReference type="PROSITE" id="PS50011">
    <property type="entry name" value="PROTEIN_KINASE_DOM"/>
    <property type="match status" value="1"/>
</dbReference>
<dbReference type="InterPro" id="IPR051681">
    <property type="entry name" value="Ser/Thr_Kinases-Pseudokinases"/>
</dbReference>
<evidence type="ECO:0000313" key="3">
    <source>
        <dbReference type="Proteomes" id="UP000018888"/>
    </source>
</evidence>
<feature type="region of interest" description="Disordered" evidence="1">
    <location>
        <begin position="474"/>
        <end position="496"/>
    </location>
</feature>
<comment type="caution">
    <text evidence="2">The sequence shown here is derived from an EMBL/GenBank/DDBJ whole genome shotgun (WGS) entry which is preliminary data.</text>
</comment>
<dbReference type="VEuPathDB" id="FungiDB:RhiirFUN_023043"/>
<name>A0A2H5R2S0_RHIID</name>
<dbReference type="GO" id="GO:0004674">
    <property type="term" value="F:protein serine/threonine kinase activity"/>
    <property type="evidence" value="ECO:0007669"/>
    <property type="project" value="TreeGrafter"/>
</dbReference>
<evidence type="ECO:0000256" key="1">
    <source>
        <dbReference type="SAM" id="MobiDB-lite"/>
    </source>
</evidence>
<reference evidence="2 3" key="1">
    <citation type="journal article" date="2013" name="Proc. Natl. Acad. Sci. U.S.A.">
        <title>Genome of an arbuscular mycorrhizal fungus provides insight into the oldest plant symbiosis.</title>
        <authorList>
            <person name="Tisserant E."/>
            <person name="Malbreil M."/>
            <person name="Kuo A."/>
            <person name="Kohler A."/>
            <person name="Symeonidi A."/>
            <person name="Balestrini R."/>
            <person name="Charron P."/>
            <person name="Duensing N."/>
            <person name="Frei Dit Frey N."/>
            <person name="Gianinazzi-Pearson V."/>
            <person name="Gilbert L.B."/>
            <person name="Handa Y."/>
            <person name="Herr J.R."/>
            <person name="Hijri M."/>
            <person name="Koul R."/>
            <person name="Kawaguchi M."/>
            <person name="Krajinski F."/>
            <person name="Lammers P.J."/>
            <person name="Masclaux F.G."/>
            <person name="Murat C."/>
            <person name="Morin E."/>
            <person name="Ndikumana S."/>
            <person name="Pagni M."/>
            <person name="Petitpierre D."/>
            <person name="Requena N."/>
            <person name="Rosikiewicz P."/>
            <person name="Riley R."/>
            <person name="Saito K."/>
            <person name="San Clemente H."/>
            <person name="Shapiro H."/>
            <person name="van Tuinen D."/>
            <person name="Becard G."/>
            <person name="Bonfante P."/>
            <person name="Paszkowski U."/>
            <person name="Shachar-Hill Y.Y."/>
            <person name="Tuskan G.A."/>
            <person name="Young P.W."/>
            <person name="Sanders I.R."/>
            <person name="Henrissat B."/>
            <person name="Rensing S.A."/>
            <person name="Grigoriev I.V."/>
            <person name="Corradi N."/>
            <person name="Roux C."/>
            <person name="Martin F."/>
        </authorList>
    </citation>
    <scope>NUCLEOTIDE SEQUENCE [LARGE SCALE GENOMIC DNA]</scope>
    <source>
        <strain evidence="2 3">DAOM 197198</strain>
    </source>
</reference>
<protein>
    <submittedName>
        <fullName evidence="2">Kinase-like domain-containing protein</fullName>
    </submittedName>
</protein>
<evidence type="ECO:0000313" key="2">
    <source>
        <dbReference type="EMBL" id="POG60171.1"/>
    </source>
</evidence>
<dbReference type="GO" id="GO:0005524">
    <property type="term" value="F:ATP binding"/>
    <property type="evidence" value="ECO:0007669"/>
    <property type="project" value="InterPro"/>
</dbReference>
<sequence>MSRYGLINTVINLAYELTNDKIHNDIHKQHKFRREFVNKNEKLSFNEKEDAVKVLLQIYDSDKVLFKSGETRLCGNCKKNCLASLYCEYCVQNYLKSNYYTWTSGNNDIDNLIRKCQSETLKPDMVVEWIPYDKLENINYLTKGGCSEIYSADWIDGQYEEWDSKEQLLKRFGKQKVIVKKLENFKSADRSWFEEAKSHLSICNKWMNIVQCYGITQDPNGDYMLVMIKMDTDLRNYLIVKRGKLTWFEKFKAVINICSAINKLHNNENAIHRDLHSGNVLYSEEEHYWYISDLGFCGSANKPLRSIYGNLPYIAPEVIVGKKHTAESDIYSIGMLMWEISSGQPPFYGYYHDFYLVLKITAGMRPPIVSGTPSEYKELMEQCWDANPKNRPKIETLLDAIKGINKKFREKNNNESFQHDLNDKNNTLKVYTNNSKISELLIKSKMHRFEDLPEPKNASEEEQKALHQEFYKCDDAYSPNLHPEEQDGLEIPDNIE</sequence>
<dbReference type="InterPro" id="IPR001245">
    <property type="entry name" value="Ser-Thr/Tyr_kinase_cat_dom"/>
</dbReference>
<organism evidence="2 3">
    <name type="scientific">Rhizophagus irregularis (strain DAOM 181602 / DAOM 197198 / MUCL 43194)</name>
    <name type="common">Arbuscular mycorrhizal fungus</name>
    <name type="synonym">Glomus intraradices</name>
    <dbReference type="NCBI Taxonomy" id="747089"/>
    <lineage>
        <taxon>Eukaryota</taxon>
        <taxon>Fungi</taxon>
        <taxon>Fungi incertae sedis</taxon>
        <taxon>Mucoromycota</taxon>
        <taxon>Glomeromycotina</taxon>
        <taxon>Glomeromycetes</taxon>
        <taxon>Glomerales</taxon>
        <taxon>Glomeraceae</taxon>
        <taxon>Rhizophagus</taxon>
    </lineage>
</organism>
<dbReference type="PANTHER" id="PTHR44329">
    <property type="entry name" value="SERINE/THREONINE-PROTEIN KINASE TNNI3K-RELATED"/>
    <property type="match status" value="1"/>
</dbReference>
<accession>A0A2H5R2S0</accession>
<dbReference type="AlphaFoldDB" id="A0A2H5R2S0"/>
<dbReference type="Pfam" id="PF07714">
    <property type="entry name" value="PK_Tyr_Ser-Thr"/>
    <property type="match status" value="1"/>
</dbReference>